<proteinExistence type="inferred from homology"/>
<comment type="similarity">
    <text evidence="1">Belongs to the GILT family.</text>
</comment>
<feature type="chain" id="PRO_5035774530" description="Gamma-interferon-inducible lysosomal thiol reductase" evidence="3">
    <location>
        <begin position="22"/>
        <end position="235"/>
    </location>
</feature>
<evidence type="ECO:0000256" key="3">
    <source>
        <dbReference type="SAM" id="SignalP"/>
    </source>
</evidence>
<evidence type="ECO:0000313" key="4">
    <source>
        <dbReference type="EMBL" id="CAB3240549.1"/>
    </source>
</evidence>
<protein>
    <recommendedName>
        <fullName evidence="6">Gamma-interferon-inducible lysosomal thiol reductase</fullName>
    </recommendedName>
</protein>
<dbReference type="PANTHER" id="PTHR13234:SF71">
    <property type="entry name" value="GAMMA-INTERFERON-INDUCIBLE LYSOSOMAL THIOL REDUCTASE-LIKE PROTEIN"/>
    <property type="match status" value="1"/>
</dbReference>
<evidence type="ECO:0000313" key="5">
    <source>
        <dbReference type="Proteomes" id="UP000494256"/>
    </source>
</evidence>
<keyword evidence="2" id="KW-0325">Glycoprotein</keyword>
<accession>A0A8S1A7S5</accession>
<feature type="signal peptide" evidence="3">
    <location>
        <begin position="1"/>
        <end position="21"/>
    </location>
</feature>
<dbReference type="Proteomes" id="UP000494256">
    <property type="component" value="Unassembled WGS sequence"/>
</dbReference>
<keyword evidence="3" id="KW-0732">Signal</keyword>
<sequence>MFQKVLLLFQILISAAICSRGLRNTVSTTFIKQTTTGTITSEIPVSTRNDKVELTVYYETLCPASVDFFVTQLKPTVKRLTEHLDVHLIPYGHAKTFRSRGRYFFDCQHGRRECFANMVHACAIDVLRNNTHSIFFNSCLMQYISYQSNYDYFVSVVSWCGYTEKVHIAEIWKCVKGLRGNILLKKYGDATHELSPSYVPYLMINGSTQHQDEASSDLLGTVCRILNPKPKACRS</sequence>
<comment type="caution">
    <text evidence="4">The sequence shown here is derived from an EMBL/GenBank/DDBJ whole genome shotgun (WGS) entry which is preliminary data.</text>
</comment>
<dbReference type="EMBL" id="CADEBD010000309">
    <property type="protein sequence ID" value="CAB3240549.1"/>
    <property type="molecule type" value="Genomic_DNA"/>
</dbReference>
<evidence type="ECO:0000256" key="2">
    <source>
        <dbReference type="ARBA" id="ARBA00023180"/>
    </source>
</evidence>
<dbReference type="InterPro" id="IPR004911">
    <property type="entry name" value="Interferon-induced_GILT"/>
</dbReference>
<dbReference type="OrthoDB" id="1728974at2759"/>
<name>A0A8S1A7S5_ARCPL</name>
<dbReference type="GO" id="GO:0016671">
    <property type="term" value="F:oxidoreductase activity, acting on a sulfur group of donors, disulfide as acceptor"/>
    <property type="evidence" value="ECO:0007669"/>
    <property type="project" value="InterPro"/>
</dbReference>
<reference evidence="4 5" key="1">
    <citation type="submission" date="2020-04" db="EMBL/GenBank/DDBJ databases">
        <authorList>
            <person name="Wallbank WR R."/>
            <person name="Pardo Diaz C."/>
            <person name="Kozak K."/>
            <person name="Martin S."/>
            <person name="Jiggins C."/>
            <person name="Moest M."/>
            <person name="Warren A I."/>
            <person name="Byers J.R.P. K."/>
            <person name="Montejo-Kovacevich G."/>
            <person name="Yen C E."/>
        </authorList>
    </citation>
    <scope>NUCLEOTIDE SEQUENCE [LARGE SCALE GENOMIC DNA]</scope>
</reference>
<gene>
    <name evidence="4" type="ORF">APLA_LOCUS9113</name>
</gene>
<dbReference type="Pfam" id="PF03227">
    <property type="entry name" value="GILT"/>
    <property type="match status" value="1"/>
</dbReference>
<dbReference type="PANTHER" id="PTHR13234">
    <property type="entry name" value="GAMMA-INTERFERON INDUCIBLE LYSOSOMAL THIOL REDUCTASE GILT"/>
    <property type="match status" value="1"/>
</dbReference>
<evidence type="ECO:0000256" key="1">
    <source>
        <dbReference type="ARBA" id="ARBA00005679"/>
    </source>
</evidence>
<evidence type="ECO:0008006" key="6">
    <source>
        <dbReference type="Google" id="ProtNLM"/>
    </source>
</evidence>
<organism evidence="4 5">
    <name type="scientific">Arctia plantaginis</name>
    <name type="common">Wood tiger moth</name>
    <name type="synonym">Phalaena plantaginis</name>
    <dbReference type="NCBI Taxonomy" id="874455"/>
    <lineage>
        <taxon>Eukaryota</taxon>
        <taxon>Metazoa</taxon>
        <taxon>Ecdysozoa</taxon>
        <taxon>Arthropoda</taxon>
        <taxon>Hexapoda</taxon>
        <taxon>Insecta</taxon>
        <taxon>Pterygota</taxon>
        <taxon>Neoptera</taxon>
        <taxon>Endopterygota</taxon>
        <taxon>Lepidoptera</taxon>
        <taxon>Glossata</taxon>
        <taxon>Ditrysia</taxon>
        <taxon>Noctuoidea</taxon>
        <taxon>Erebidae</taxon>
        <taxon>Arctiinae</taxon>
        <taxon>Arctia</taxon>
    </lineage>
</organism>
<dbReference type="AlphaFoldDB" id="A0A8S1A7S5"/>